<dbReference type="Proteomes" id="UP001490330">
    <property type="component" value="Unassembled WGS sequence"/>
</dbReference>
<feature type="compositionally biased region" description="Low complexity" evidence="1">
    <location>
        <begin position="55"/>
        <end position="67"/>
    </location>
</feature>
<reference evidence="2 3" key="1">
    <citation type="submission" date="2024-06" db="EMBL/GenBank/DDBJ databases">
        <title>The Natural Products Discovery Center: Release of the First 8490 Sequenced Strains for Exploring Actinobacteria Biosynthetic Diversity.</title>
        <authorList>
            <person name="Kalkreuter E."/>
            <person name="Kautsar S.A."/>
            <person name="Yang D."/>
            <person name="Bader C.D."/>
            <person name="Teijaro C.N."/>
            <person name="Fluegel L."/>
            <person name="Davis C.M."/>
            <person name="Simpson J.R."/>
            <person name="Lauterbach L."/>
            <person name="Steele A.D."/>
            <person name="Gui C."/>
            <person name="Meng S."/>
            <person name="Li G."/>
            <person name="Viehrig K."/>
            <person name="Ye F."/>
            <person name="Su P."/>
            <person name="Kiefer A.F."/>
            <person name="Nichols A."/>
            <person name="Cepeda A.J."/>
            <person name="Yan W."/>
            <person name="Fan B."/>
            <person name="Jiang Y."/>
            <person name="Adhikari A."/>
            <person name="Zheng C.-J."/>
            <person name="Schuster L."/>
            <person name="Cowan T.M."/>
            <person name="Smanski M.J."/>
            <person name="Chevrette M.G."/>
            <person name="De Carvalho L.P.S."/>
            <person name="Shen B."/>
        </authorList>
    </citation>
    <scope>NUCLEOTIDE SEQUENCE [LARGE SCALE GENOMIC DNA]</scope>
    <source>
        <strain evidence="2 3">NPDC000632</strain>
    </source>
</reference>
<evidence type="ECO:0000256" key="1">
    <source>
        <dbReference type="SAM" id="MobiDB-lite"/>
    </source>
</evidence>
<evidence type="ECO:0000313" key="2">
    <source>
        <dbReference type="EMBL" id="MER6908510.1"/>
    </source>
</evidence>
<accession>A0ABV1VRA4</accession>
<dbReference type="EMBL" id="JBEPCV010000046">
    <property type="protein sequence ID" value="MER6908510.1"/>
    <property type="molecule type" value="Genomic_DNA"/>
</dbReference>
<comment type="caution">
    <text evidence="2">The sequence shown here is derived from an EMBL/GenBank/DDBJ whole genome shotgun (WGS) entry which is preliminary data.</text>
</comment>
<dbReference type="RefSeq" id="WP_350724077.1">
    <property type="nucleotide sequence ID" value="NZ_JBEPCO010000051.1"/>
</dbReference>
<name>A0ABV1VRA4_9ACTN</name>
<organism evidence="2 3">
    <name type="scientific">Streptomyces flaveolus</name>
    <dbReference type="NCBI Taxonomy" id="67297"/>
    <lineage>
        <taxon>Bacteria</taxon>
        <taxon>Bacillati</taxon>
        <taxon>Actinomycetota</taxon>
        <taxon>Actinomycetes</taxon>
        <taxon>Kitasatosporales</taxon>
        <taxon>Streptomycetaceae</taxon>
        <taxon>Streptomyces</taxon>
    </lineage>
</organism>
<feature type="region of interest" description="Disordered" evidence="1">
    <location>
        <begin position="38"/>
        <end position="73"/>
    </location>
</feature>
<sequence>MVIVAVLLLPGLGLLLFTMTWLEDRLFRDTEPARHARRRRHLRLLPGGRTGAGAGRVRASAGRAPASADRDAA</sequence>
<gene>
    <name evidence="2" type="ORF">ABT322_33205</name>
</gene>
<dbReference type="GeneID" id="97362583"/>
<protein>
    <submittedName>
        <fullName evidence="2">Uncharacterized protein</fullName>
    </submittedName>
</protein>
<proteinExistence type="predicted"/>
<keyword evidence="3" id="KW-1185">Reference proteome</keyword>
<evidence type="ECO:0000313" key="3">
    <source>
        <dbReference type="Proteomes" id="UP001490330"/>
    </source>
</evidence>